<keyword evidence="9" id="KW-0732">Signal</keyword>
<dbReference type="Pfam" id="PF00089">
    <property type="entry name" value="Trypsin"/>
    <property type="match status" value="1"/>
</dbReference>
<dbReference type="SUPFAM" id="SSF50494">
    <property type="entry name" value="Trypsin-like serine proteases"/>
    <property type="match status" value="1"/>
</dbReference>
<keyword evidence="6" id="KW-0865">Zymogen</keyword>
<evidence type="ECO:0000256" key="8">
    <source>
        <dbReference type="ARBA" id="ARBA00024195"/>
    </source>
</evidence>
<proteinExistence type="inferred from homology"/>
<evidence type="ECO:0000256" key="9">
    <source>
        <dbReference type="SAM" id="SignalP"/>
    </source>
</evidence>
<evidence type="ECO:0000256" key="4">
    <source>
        <dbReference type="ARBA" id="ARBA00022825"/>
    </source>
</evidence>
<dbReference type="PROSITE" id="PS50240">
    <property type="entry name" value="TRYPSIN_DOM"/>
    <property type="match status" value="1"/>
</dbReference>
<comment type="similarity">
    <text evidence="8">Belongs to the peptidase S1 family. CLIP subfamily.</text>
</comment>
<dbReference type="InterPro" id="IPR043504">
    <property type="entry name" value="Peptidase_S1_PA_chymotrypsin"/>
</dbReference>
<dbReference type="Proteomes" id="UP001566132">
    <property type="component" value="Unassembled WGS sequence"/>
</dbReference>
<dbReference type="AlphaFoldDB" id="A0ABD1F5C4"/>
<dbReference type="Gene3D" id="2.40.10.10">
    <property type="entry name" value="Trypsin-like serine proteases"/>
    <property type="match status" value="3"/>
</dbReference>
<keyword evidence="5" id="KW-0106">Calcium</keyword>
<dbReference type="SMART" id="SM00020">
    <property type="entry name" value="Tryp_SPc"/>
    <property type="match status" value="1"/>
</dbReference>
<evidence type="ECO:0000256" key="6">
    <source>
        <dbReference type="ARBA" id="ARBA00023145"/>
    </source>
</evidence>
<keyword evidence="2" id="KW-0479">Metal-binding</keyword>
<sequence length="291" mass="32094">MYISIIIFGAIFSMIGFCTAEIANIDLHPMWQFLPIDQCGYGSLSDRIVGGKEATLGQFPWIARIGYKTKRTGTKIVYLCAGSLINPRKHVRFGENFIKSSRDCEDGFCAPPVQDIAVAAIIRHKNSFSEPSLTYGDIALIRLAQPVKYNDFVLPICLPRGEVVRHIQDYLSNGTLLEVAGWGSINPKKTVIPNKLMSVGLPVVNIKVCQKIFNYDQIDESQICMGIGKGKDSCVGDSGGPLMKPIALEAPPRYFLFGIVSFGSKLCGISAAIYTNVTHYLPWILDNMEPH</sequence>
<dbReference type="InterPro" id="IPR001314">
    <property type="entry name" value="Peptidase_S1A"/>
</dbReference>
<evidence type="ECO:0000259" key="10">
    <source>
        <dbReference type="PROSITE" id="PS50240"/>
    </source>
</evidence>
<keyword evidence="4" id="KW-0720">Serine protease</keyword>
<evidence type="ECO:0000256" key="1">
    <source>
        <dbReference type="ARBA" id="ARBA00022670"/>
    </source>
</evidence>
<reference evidence="11 12" key="1">
    <citation type="submission" date="2024-05" db="EMBL/GenBank/DDBJ databases">
        <title>Genetic variation in Jamaican populations of the coffee berry borer (Hypothenemus hampei).</title>
        <authorList>
            <person name="Errbii M."/>
            <person name="Myrie A."/>
        </authorList>
    </citation>
    <scope>NUCLEOTIDE SEQUENCE [LARGE SCALE GENOMIC DNA]</scope>
    <source>
        <strain evidence="11">JA-Hopewell-2020-01-JO</strain>
        <tissue evidence="11">Whole body</tissue>
    </source>
</reference>
<evidence type="ECO:0000256" key="7">
    <source>
        <dbReference type="ARBA" id="ARBA00023157"/>
    </source>
</evidence>
<dbReference type="InterPro" id="IPR001254">
    <property type="entry name" value="Trypsin_dom"/>
</dbReference>
<evidence type="ECO:0000313" key="12">
    <source>
        <dbReference type="Proteomes" id="UP001566132"/>
    </source>
</evidence>
<dbReference type="EMBL" id="JBDJPC010000002">
    <property type="protein sequence ID" value="KAL1512802.1"/>
    <property type="molecule type" value="Genomic_DNA"/>
</dbReference>
<dbReference type="PRINTS" id="PR00722">
    <property type="entry name" value="CHYMOTRYPSIN"/>
</dbReference>
<dbReference type="InterPro" id="IPR051487">
    <property type="entry name" value="Ser/Thr_Proteases_Immune/Dev"/>
</dbReference>
<organism evidence="11 12">
    <name type="scientific">Hypothenemus hampei</name>
    <name type="common">Coffee berry borer</name>
    <dbReference type="NCBI Taxonomy" id="57062"/>
    <lineage>
        <taxon>Eukaryota</taxon>
        <taxon>Metazoa</taxon>
        <taxon>Ecdysozoa</taxon>
        <taxon>Arthropoda</taxon>
        <taxon>Hexapoda</taxon>
        <taxon>Insecta</taxon>
        <taxon>Pterygota</taxon>
        <taxon>Neoptera</taxon>
        <taxon>Endopterygota</taxon>
        <taxon>Coleoptera</taxon>
        <taxon>Polyphaga</taxon>
        <taxon>Cucujiformia</taxon>
        <taxon>Curculionidae</taxon>
        <taxon>Scolytinae</taxon>
        <taxon>Hypothenemus</taxon>
    </lineage>
</organism>
<dbReference type="GO" id="GO:0006508">
    <property type="term" value="P:proteolysis"/>
    <property type="evidence" value="ECO:0007669"/>
    <property type="project" value="UniProtKB-KW"/>
</dbReference>
<dbReference type="PROSITE" id="PS00135">
    <property type="entry name" value="TRYPSIN_SER"/>
    <property type="match status" value="1"/>
</dbReference>
<gene>
    <name evidence="11" type="ORF">ABEB36_002329</name>
</gene>
<keyword evidence="3" id="KW-0378">Hydrolase</keyword>
<name>A0ABD1F5C4_HYPHA</name>
<dbReference type="FunFam" id="2.40.10.10:FF:000078">
    <property type="entry name" value="Serine protease H137"/>
    <property type="match status" value="1"/>
</dbReference>
<keyword evidence="1" id="KW-0645">Protease</keyword>
<evidence type="ECO:0000256" key="5">
    <source>
        <dbReference type="ARBA" id="ARBA00022837"/>
    </source>
</evidence>
<dbReference type="InterPro" id="IPR033116">
    <property type="entry name" value="TRYPSIN_SER"/>
</dbReference>
<dbReference type="GO" id="GO:0008236">
    <property type="term" value="F:serine-type peptidase activity"/>
    <property type="evidence" value="ECO:0007669"/>
    <property type="project" value="UniProtKB-KW"/>
</dbReference>
<dbReference type="CDD" id="cd00190">
    <property type="entry name" value="Tryp_SPc"/>
    <property type="match status" value="1"/>
</dbReference>
<feature type="chain" id="PRO_5044775320" description="Peptidase S1 domain-containing protein" evidence="9">
    <location>
        <begin position="21"/>
        <end position="291"/>
    </location>
</feature>
<evidence type="ECO:0000256" key="2">
    <source>
        <dbReference type="ARBA" id="ARBA00022723"/>
    </source>
</evidence>
<keyword evidence="12" id="KW-1185">Reference proteome</keyword>
<feature type="signal peptide" evidence="9">
    <location>
        <begin position="1"/>
        <end position="20"/>
    </location>
</feature>
<evidence type="ECO:0000256" key="3">
    <source>
        <dbReference type="ARBA" id="ARBA00022801"/>
    </source>
</evidence>
<dbReference type="GO" id="GO:0046872">
    <property type="term" value="F:metal ion binding"/>
    <property type="evidence" value="ECO:0007669"/>
    <property type="project" value="UniProtKB-KW"/>
</dbReference>
<protein>
    <recommendedName>
        <fullName evidence="10">Peptidase S1 domain-containing protein</fullName>
    </recommendedName>
</protein>
<dbReference type="InterPro" id="IPR009003">
    <property type="entry name" value="Peptidase_S1_PA"/>
</dbReference>
<feature type="domain" description="Peptidase S1" evidence="10">
    <location>
        <begin position="48"/>
        <end position="289"/>
    </location>
</feature>
<comment type="caution">
    <text evidence="11">The sequence shown here is derived from an EMBL/GenBank/DDBJ whole genome shotgun (WGS) entry which is preliminary data.</text>
</comment>
<evidence type="ECO:0000313" key="11">
    <source>
        <dbReference type="EMBL" id="KAL1512802.1"/>
    </source>
</evidence>
<dbReference type="PANTHER" id="PTHR24256">
    <property type="entry name" value="TRYPTASE-RELATED"/>
    <property type="match status" value="1"/>
</dbReference>
<keyword evidence="7" id="KW-1015">Disulfide bond</keyword>
<accession>A0ABD1F5C4</accession>